<protein>
    <submittedName>
        <fullName evidence="1">Uncharacterized protein</fullName>
    </submittedName>
</protein>
<organism evidence="1 2">
    <name type="scientific">Duganella rivi</name>
    <dbReference type="NCBI Taxonomy" id="2666083"/>
    <lineage>
        <taxon>Bacteria</taxon>
        <taxon>Pseudomonadati</taxon>
        <taxon>Pseudomonadota</taxon>
        <taxon>Betaproteobacteria</taxon>
        <taxon>Burkholderiales</taxon>
        <taxon>Oxalobacteraceae</taxon>
        <taxon>Telluria group</taxon>
        <taxon>Duganella</taxon>
    </lineage>
</organism>
<reference evidence="1 2" key="1">
    <citation type="submission" date="2019-12" db="EMBL/GenBank/DDBJ databases">
        <title>Novel species isolated from a subtropical stream in China.</title>
        <authorList>
            <person name="Lu H."/>
        </authorList>
    </citation>
    <scope>NUCLEOTIDE SEQUENCE [LARGE SCALE GENOMIC DNA]</scope>
    <source>
        <strain evidence="1 2">FT55W</strain>
    </source>
</reference>
<dbReference type="AlphaFoldDB" id="A0A7X4GMI5"/>
<name>A0A7X4GMI5_9BURK</name>
<sequence>MQLDLSRSIYLYGQALDNSGDVEYWCTQDGGHRHDKLESTDGRLRGIRHVIDEVLSTGRLLPISTTEFECRATLDGSCVVVVRPVTKDADGRVSPVLMLFSLYSGGRHSAIASLRAIPAFMGRELSIETGKQFPHLGRLLNWPRPLIFFALLFQKR</sequence>
<proteinExistence type="predicted"/>
<dbReference type="RefSeq" id="WP_161012283.1">
    <property type="nucleotide sequence ID" value="NZ_WWCK01000001.1"/>
</dbReference>
<dbReference type="EMBL" id="WWCK01000001">
    <property type="protein sequence ID" value="MYM65701.1"/>
    <property type="molecule type" value="Genomic_DNA"/>
</dbReference>
<gene>
    <name evidence="1" type="ORF">GTP45_02490</name>
</gene>
<comment type="caution">
    <text evidence="1">The sequence shown here is derived from an EMBL/GenBank/DDBJ whole genome shotgun (WGS) entry which is preliminary data.</text>
</comment>
<accession>A0A7X4GMI5</accession>
<dbReference type="Proteomes" id="UP000450012">
    <property type="component" value="Unassembled WGS sequence"/>
</dbReference>
<keyword evidence="2" id="KW-1185">Reference proteome</keyword>
<evidence type="ECO:0000313" key="1">
    <source>
        <dbReference type="EMBL" id="MYM65701.1"/>
    </source>
</evidence>
<evidence type="ECO:0000313" key="2">
    <source>
        <dbReference type="Proteomes" id="UP000450012"/>
    </source>
</evidence>